<keyword evidence="2" id="KW-1185">Reference proteome</keyword>
<dbReference type="RefSeq" id="XP_045275099.1">
    <property type="nucleotide sequence ID" value="XM_045418563.1"/>
</dbReference>
<reference evidence="2" key="1">
    <citation type="journal article" date="2015" name="PLoS Genet.">
        <title>The dynamic genome and transcriptome of the human fungal pathogen Blastomyces and close relative Emmonsia.</title>
        <authorList>
            <person name="Munoz J.F."/>
            <person name="Gauthier G.M."/>
            <person name="Desjardins C.A."/>
            <person name="Gallo J.E."/>
            <person name="Holder J."/>
            <person name="Sullivan T.D."/>
            <person name="Marty A.J."/>
            <person name="Carmen J.C."/>
            <person name="Chen Z."/>
            <person name="Ding L."/>
            <person name="Gujja S."/>
            <person name="Magrini V."/>
            <person name="Misas E."/>
            <person name="Mitreva M."/>
            <person name="Priest M."/>
            <person name="Saif S."/>
            <person name="Whiston E.A."/>
            <person name="Young S."/>
            <person name="Zeng Q."/>
            <person name="Goldman W.E."/>
            <person name="Mardis E.R."/>
            <person name="Taylor J.W."/>
            <person name="McEwen J.G."/>
            <person name="Clay O.K."/>
            <person name="Klein B.S."/>
            <person name="Cuomo C.A."/>
        </authorList>
    </citation>
    <scope>NUCLEOTIDE SEQUENCE [LARGE SCALE GENOMIC DNA]</scope>
    <source>
        <strain evidence="2">ER-3 / ATCC MYA-2586</strain>
    </source>
</reference>
<sequence>MAATSALDGESLDPCRRDFIVFSVARSVALKVFTYTLKLGFKRPKGSCIGWVSAFQTVLVWGATLMSTISPIIYQLESQG</sequence>
<organism evidence="1 2">
    <name type="scientific">Ajellomyces dermatitidis (strain ER-3 / ATCC MYA-2586)</name>
    <name type="common">Blastomyces dermatitidis</name>
    <dbReference type="NCBI Taxonomy" id="559297"/>
    <lineage>
        <taxon>Eukaryota</taxon>
        <taxon>Fungi</taxon>
        <taxon>Dikarya</taxon>
        <taxon>Ascomycota</taxon>
        <taxon>Pezizomycotina</taxon>
        <taxon>Eurotiomycetes</taxon>
        <taxon>Eurotiomycetidae</taxon>
        <taxon>Onygenales</taxon>
        <taxon>Ajellomycetaceae</taxon>
        <taxon>Blastomyces</taxon>
    </lineage>
</organism>
<gene>
    <name evidence="1" type="ORF">BDCG_02974</name>
</gene>
<name>A0ABP2EV80_AJEDR</name>
<dbReference type="GeneID" id="69025332"/>
<evidence type="ECO:0000313" key="1">
    <source>
        <dbReference type="EMBL" id="EEQ87854.2"/>
    </source>
</evidence>
<dbReference type="EMBL" id="EQ999975">
    <property type="protein sequence ID" value="EEQ87854.2"/>
    <property type="molecule type" value="Genomic_DNA"/>
</dbReference>
<evidence type="ECO:0000313" key="2">
    <source>
        <dbReference type="Proteomes" id="UP000002039"/>
    </source>
</evidence>
<proteinExistence type="predicted"/>
<accession>A0ABP2EV80</accession>
<protein>
    <submittedName>
        <fullName evidence="1">Uncharacterized protein</fullName>
    </submittedName>
</protein>
<dbReference type="Proteomes" id="UP000002039">
    <property type="component" value="Unassembled WGS sequence"/>
</dbReference>